<protein>
    <submittedName>
        <fullName evidence="5">AraC family transcriptional regulator</fullName>
    </submittedName>
</protein>
<keyword evidence="2" id="KW-0238">DNA-binding</keyword>
<keyword evidence="3" id="KW-0804">Transcription</keyword>
<feature type="domain" description="HTH araC/xylS-type" evidence="4">
    <location>
        <begin position="55"/>
        <end position="153"/>
    </location>
</feature>
<dbReference type="InterPro" id="IPR020449">
    <property type="entry name" value="Tscrpt_reg_AraC-type_HTH"/>
</dbReference>
<dbReference type="AlphaFoldDB" id="A0A0D2GCT5"/>
<dbReference type="Gene3D" id="1.10.10.60">
    <property type="entry name" value="Homeodomain-like"/>
    <property type="match status" value="2"/>
</dbReference>
<dbReference type="InterPro" id="IPR009057">
    <property type="entry name" value="Homeodomain-like_sf"/>
</dbReference>
<dbReference type="STRING" id="1429043.X474_17165"/>
<dbReference type="PANTHER" id="PTHR47893:SF1">
    <property type="entry name" value="REGULATORY PROTEIN PCHR"/>
    <property type="match status" value="1"/>
</dbReference>
<evidence type="ECO:0000256" key="2">
    <source>
        <dbReference type="ARBA" id="ARBA00023125"/>
    </source>
</evidence>
<evidence type="ECO:0000313" key="6">
    <source>
        <dbReference type="Proteomes" id="UP000032233"/>
    </source>
</evidence>
<gene>
    <name evidence="5" type="ORF">X474_17165</name>
</gene>
<evidence type="ECO:0000259" key="4">
    <source>
        <dbReference type="PROSITE" id="PS01124"/>
    </source>
</evidence>
<dbReference type="GO" id="GO:0003700">
    <property type="term" value="F:DNA-binding transcription factor activity"/>
    <property type="evidence" value="ECO:0007669"/>
    <property type="project" value="InterPro"/>
</dbReference>
<dbReference type="InParanoid" id="A0A0D2GCT5"/>
<dbReference type="PRINTS" id="PR00032">
    <property type="entry name" value="HTHARAC"/>
</dbReference>
<evidence type="ECO:0000256" key="1">
    <source>
        <dbReference type="ARBA" id="ARBA00023015"/>
    </source>
</evidence>
<evidence type="ECO:0000256" key="3">
    <source>
        <dbReference type="ARBA" id="ARBA00023163"/>
    </source>
</evidence>
<reference evidence="5 6" key="1">
    <citation type="submission" date="2013-11" db="EMBL/GenBank/DDBJ databases">
        <title>Metagenomic analysis of a methanogenic consortium involved in long chain n-alkane degradation.</title>
        <authorList>
            <person name="Davidova I.A."/>
            <person name="Callaghan A.V."/>
            <person name="Wawrik B."/>
            <person name="Pruitt S."/>
            <person name="Marks C."/>
            <person name="Duncan K.E."/>
            <person name="Suflita J.M."/>
        </authorList>
    </citation>
    <scope>NUCLEOTIDE SEQUENCE [LARGE SCALE GENOMIC DNA]</scope>
    <source>
        <strain evidence="5 6">SPR</strain>
    </source>
</reference>
<dbReference type="InterPro" id="IPR018062">
    <property type="entry name" value="HTH_AraC-typ_CS"/>
</dbReference>
<dbReference type="SMART" id="SM00342">
    <property type="entry name" value="HTH_ARAC"/>
    <property type="match status" value="1"/>
</dbReference>
<sequence>MIDEICNYPVSDGLRRLYLKGKAMELIACQLQEALPKRERPKTVKLSFQDKRRIEEARRILLSDFRNPPNLEGLARLVGINTTKLKTGFRQAYGATAFELFRQARLEEASRLLLEGEMSITEIAHALGYSDTSHFIKSFSAHYGATPGKYSKNREQILKSPAVAGKLQTY</sequence>
<keyword evidence="1" id="KW-0805">Transcription regulation</keyword>
<dbReference type="Proteomes" id="UP000032233">
    <property type="component" value="Unassembled WGS sequence"/>
</dbReference>
<proteinExistence type="predicted"/>
<accession>A0A0D2GCT5</accession>
<dbReference type="Pfam" id="PF12833">
    <property type="entry name" value="HTH_18"/>
    <property type="match status" value="1"/>
</dbReference>
<dbReference type="PANTHER" id="PTHR47893">
    <property type="entry name" value="REGULATORY PROTEIN PCHR"/>
    <property type="match status" value="1"/>
</dbReference>
<dbReference type="PROSITE" id="PS00041">
    <property type="entry name" value="HTH_ARAC_FAMILY_1"/>
    <property type="match status" value="1"/>
</dbReference>
<dbReference type="GO" id="GO:0043565">
    <property type="term" value="F:sequence-specific DNA binding"/>
    <property type="evidence" value="ECO:0007669"/>
    <property type="project" value="InterPro"/>
</dbReference>
<comment type="caution">
    <text evidence="5">The sequence shown here is derived from an EMBL/GenBank/DDBJ whole genome shotgun (WGS) entry which is preliminary data.</text>
</comment>
<evidence type="ECO:0000313" key="5">
    <source>
        <dbReference type="EMBL" id="KIX12772.1"/>
    </source>
</evidence>
<dbReference type="EMBL" id="AZAC01000023">
    <property type="protein sequence ID" value="KIX12772.1"/>
    <property type="molecule type" value="Genomic_DNA"/>
</dbReference>
<dbReference type="FunCoup" id="A0A0D2GCT5">
    <property type="interactions" value="88"/>
</dbReference>
<dbReference type="SUPFAM" id="SSF46689">
    <property type="entry name" value="Homeodomain-like"/>
    <property type="match status" value="2"/>
</dbReference>
<dbReference type="InterPro" id="IPR053142">
    <property type="entry name" value="PchR_regulatory_protein"/>
</dbReference>
<name>A0A0D2GCT5_9BACT</name>
<dbReference type="InterPro" id="IPR018060">
    <property type="entry name" value="HTH_AraC"/>
</dbReference>
<organism evidence="5 6">
    <name type="scientific">Dethiosulfatarculus sandiegensis</name>
    <dbReference type="NCBI Taxonomy" id="1429043"/>
    <lineage>
        <taxon>Bacteria</taxon>
        <taxon>Pseudomonadati</taxon>
        <taxon>Thermodesulfobacteriota</taxon>
        <taxon>Desulfarculia</taxon>
        <taxon>Desulfarculales</taxon>
        <taxon>Desulfarculaceae</taxon>
        <taxon>Dethiosulfatarculus</taxon>
    </lineage>
</organism>
<dbReference type="PROSITE" id="PS01124">
    <property type="entry name" value="HTH_ARAC_FAMILY_2"/>
    <property type="match status" value="1"/>
</dbReference>
<keyword evidence="6" id="KW-1185">Reference proteome</keyword>